<evidence type="ECO:0000256" key="1">
    <source>
        <dbReference type="ARBA" id="ARBA00004776"/>
    </source>
</evidence>
<dbReference type="Pfam" id="PF13414">
    <property type="entry name" value="TPR_11"/>
    <property type="match status" value="1"/>
</dbReference>
<evidence type="ECO:0000313" key="7">
    <source>
        <dbReference type="Proteomes" id="UP000448867"/>
    </source>
</evidence>
<dbReference type="OrthoDB" id="8936324at2"/>
<feature type="domain" description="Glycosyltransferase 2-like" evidence="5">
    <location>
        <begin position="125"/>
        <end position="293"/>
    </location>
</feature>
<dbReference type="InterPro" id="IPR011990">
    <property type="entry name" value="TPR-like_helical_dom_sf"/>
</dbReference>
<dbReference type="Gene3D" id="1.25.40.10">
    <property type="entry name" value="Tetratricopeptide repeat domain"/>
    <property type="match status" value="1"/>
</dbReference>
<comment type="caution">
    <text evidence="6">The sequence shown here is derived from an EMBL/GenBank/DDBJ whole genome shotgun (WGS) entry which is preliminary data.</text>
</comment>
<keyword evidence="4 6" id="KW-0808">Transferase</keyword>
<evidence type="ECO:0000256" key="4">
    <source>
        <dbReference type="ARBA" id="ARBA00022679"/>
    </source>
</evidence>
<gene>
    <name evidence="6" type="ORF">GJU40_08515</name>
</gene>
<dbReference type="Gene3D" id="3.90.550.10">
    <property type="entry name" value="Spore Coat Polysaccharide Biosynthesis Protein SpsA, Chain A"/>
    <property type="match status" value="1"/>
</dbReference>
<dbReference type="Gene3D" id="3.40.50.150">
    <property type="entry name" value="Vaccinia Virus protein VP39"/>
    <property type="match status" value="1"/>
</dbReference>
<comment type="pathway">
    <text evidence="1">Cell wall biogenesis; cell wall polysaccharide biosynthesis.</text>
</comment>
<dbReference type="RefSeq" id="WP_154307332.1">
    <property type="nucleotide sequence ID" value="NZ_WKKI01000012.1"/>
</dbReference>
<reference evidence="6 7" key="1">
    <citation type="submission" date="2019-11" db="EMBL/GenBank/DDBJ databases">
        <title>Bacillus lacus genome.</title>
        <authorList>
            <person name="Allen C.J."/>
            <person name="Newman J.D."/>
        </authorList>
    </citation>
    <scope>NUCLEOTIDE SEQUENCE [LARGE SCALE GENOMIC DNA]</scope>
    <source>
        <strain evidence="6 7">KCTC 33946</strain>
    </source>
</reference>
<dbReference type="Proteomes" id="UP000448867">
    <property type="component" value="Unassembled WGS sequence"/>
</dbReference>
<keyword evidence="7" id="KW-1185">Reference proteome</keyword>
<dbReference type="Pfam" id="PF00535">
    <property type="entry name" value="Glycos_transf_2"/>
    <property type="match status" value="1"/>
</dbReference>
<dbReference type="PANTHER" id="PTHR43179:SF12">
    <property type="entry name" value="GALACTOFURANOSYLTRANSFERASE GLFT2"/>
    <property type="match status" value="1"/>
</dbReference>
<dbReference type="InterPro" id="IPR001173">
    <property type="entry name" value="Glyco_trans_2-like"/>
</dbReference>
<sequence>MGQEMKVLQKVERYITENRLDEALEFINRFHSSFINNTEYFNLMGVIYLKLENYKAAIESFEKSLLIDNENADASYNLAYSFEKLGCINDANKYYELSYHFTKDDSLIEELRERKKRTSKSPKTSVIALMYNHLDTTKKCFEYLVKYTDLKEVEIIAVNNGSADGTKDWLEEQTYISKIIHLKENVGLTKGYNLGIKAATCNEIFLLANDILLTPNWLDNLRACLYHEENVGVVSPIMNVAAYHQDIPVQYKTFEEMEEFALTYNKSNPEKWQYRTMVVTCCAFAKRRVLEKIGYFDERYPAAGSYCDVDLTLTATEMGYKNYVCYDTFVHHYGSQTISKGLAINLKLGKGLFREKKGYCGDENSGTNSLVLQLRQFIQNQPDSLIEIGTGFGISSSIFNYNFPYIQYVGYEKNRTVADIAGKFLDIKYVDNYKNIPLIKYDYVFLNGILMEKNLDLKSLEYALSLTNDRGFIFGYFQNKDFIGNLNVNYKNTFTNEGIIELLMNHEYSSYEIIPCKVSIKDQTIEAKEVCQRLADVRNISYELLLTSSFLVLANK</sequence>
<organism evidence="6 7">
    <name type="scientific">Metabacillus lacus</name>
    <dbReference type="NCBI Taxonomy" id="1983721"/>
    <lineage>
        <taxon>Bacteria</taxon>
        <taxon>Bacillati</taxon>
        <taxon>Bacillota</taxon>
        <taxon>Bacilli</taxon>
        <taxon>Bacillales</taxon>
        <taxon>Bacillaceae</taxon>
        <taxon>Metabacillus</taxon>
    </lineage>
</organism>
<keyword evidence="3" id="KW-0328">Glycosyltransferase</keyword>
<protein>
    <submittedName>
        <fullName evidence="6">Glycosyltransferase</fullName>
    </submittedName>
</protein>
<dbReference type="PANTHER" id="PTHR43179">
    <property type="entry name" value="RHAMNOSYLTRANSFERASE WBBL"/>
    <property type="match status" value="1"/>
</dbReference>
<evidence type="ECO:0000259" key="5">
    <source>
        <dbReference type="Pfam" id="PF00535"/>
    </source>
</evidence>
<dbReference type="EMBL" id="WKKI01000012">
    <property type="protein sequence ID" value="MRX72193.1"/>
    <property type="molecule type" value="Genomic_DNA"/>
</dbReference>
<dbReference type="InterPro" id="IPR029044">
    <property type="entry name" value="Nucleotide-diphossugar_trans"/>
</dbReference>
<evidence type="ECO:0000256" key="3">
    <source>
        <dbReference type="ARBA" id="ARBA00022676"/>
    </source>
</evidence>
<evidence type="ECO:0000256" key="2">
    <source>
        <dbReference type="ARBA" id="ARBA00006739"/>
    </source>
</evidence>
<dbReference type="GO" id="GO:0016757">
    <property type="term" value="F:glycosyltransferase activity"/>
    <property type="evidence" value="ECO:0007669"/>
    <property type="project" value="UniProtKB-KW"/>
</dbReference>
<dbReference type="SUPFAM" id="SSF53335">
    <property type="entry name" value="S-adenosyl-L-methionine-dependent methyltransferases"/>
    <property type="match status" value="1"/>
</dbReference>
<dbReference type="SMART" id="SM00028">
    <property type="entry name" value="TPR"/>
    <property type="match status" value="2"/>
</dbReference>
<name>A0A7X2IZV8_9BACI</name>
<dbReference type="AlphaFoldDB" id="A0A7X2IZV8"/>
<dbReference type="SUPFAM" id="SSF48452">
    <property type="entry name" value="TPR-like"/>
    <property type="match status" value="1"/>
</dbReference>
<comment type="similarity">
    <text evidence="2">Belongs to the glycosyltransferase 2 family.</text>
</comment>
<evidence type="ECO:0000313" key="6">
    <source>
        <dbReference type="EMBL" id="MRX72193.1"/>
    </source>
</evidence>
<dbReference type="InterPro" id="IPR019734">
    <property type="entry name" value="TPR_rpt"/>
</dbReference>
<dbReference type="InterPro" id="IPR029063">
    <property type="entry name" value="SAM-dependent_MTases_sf"/>
</dbReference>
<dbReference type="SUPFAM" id="SSF53448">
    <property type="entry name" value="Nucleotide-diphospho-sugar transferases"/>
    <property type="match status" value="1"/>
</dbReference>
<accession>A0A7X2IZV8</accession>
<proteinExistence type="inferred from homology"/>